<proteinExistence type="inferred from homology"/>
<keyword evidence="5 8" id="KW-0812">Transmembrane</keyword>
<feature type="transmembrane region" description="Helical" evidence="8">
    <location>
        <begin position="289"/>
        <end position="310"/>
    </location>
</feature>
<name>A0A5M6IRN5_9PROT</name>
<feature type="transmembrane region" description="Helical" evidence="8">
    <location>
        <begin position="131"/>
        <end position="150"/>
    </location>
</feature>
<protein>
    <submittedName>
        <fullName evidence="9">Iron chelate uptake ABC transporter family permease subunit</fullName>
    </submittedName>
</protein>
<feature type="transmembrane region" description="Helical" evidence="8">
    <location>
        <begin position="101"/>
        <end position="119"/>
    </location>
</feature>
<dbReference type="GO" id="GO:0005886">
    <property type="term" value="C:plasma membrane"/>
    <property type="evidence" value="ECO:0007669"/>
    <property type="project" value="UniProtKB-SubCell"/>
</dbReference>
<comment type="subcellular location">
    <subcellularLocation>
        <location evidence="1">Cell membrane</location>
        <topology evidence="1">Multi-pass membrane protein</topology>
    </subcellularLocation>
</comment>
<comment type="caution">
    <text evidence="9">The sequence shown here is derived from an EMBL/GenBank/DDBJ whole genome shotgun (WGS) entry which is preliminary data.</text>
</comment>
<evidence type="ECO:0000313" key="9">
    <source>
        <dbReference type="EMBL" id="KAA5610942.1"/>
    </source>
</evidence>
<keyword evidence="10" id="KW-1185">Reference proteome</keyword>
<sequence length="315" mass="33056">MQRRCLRVLALLAVLTLLAIAAFMTVGARGDWGFVLAFRGAKVLALLLVGGAVGVATVLFQTVTGNRILTPSVMGFDALFVLVQTTTIHLAGNIGTLPREAGFVLQATLMVALSALLYGRMFRGEAHGLHIMVLAGIGLGTLFRALTALLQRMLDPAAFAVLQGRLFADFNRAELDLLAVAALAMAATGVMALRDLHRFDVIALGREPAIGLGVEYRPAVRRMLGMVAVLVAVPTALVGPIGFLGLLVANLAYRIMPSSRHAVVLPAAALLGMLALLLGQLVLERVLGLGAALSIVIEFAGGVLFLLLLLRGARG</sequence>
<dbReference type="PANTHER" id="PTHR30472:SF19">
    <property type="entry name" value="PETROBACTIN IMPORT SYSTEM PERMEASE PROTEIN YCLO"/>
    <property type="match status" value="1"/>
</dbReference>
<evidence type="ECO:0000256" key="3">
    <source>
        <dbReference type="ARBA" id="ARBA00022448"/>
    </source>
</evidence>
<keyword evidence="4" id="KW-1003">Cell membrane</keyword>
<gene>
    <name evidence="9" type="ORF">F1189_17050</name>
</gene>
<organism evidence="9 10">
    <name type="scientific">Rhodovastum atsumiense</name>
    <dbReference type="NCBI Taxonomy" id="504468"/>
    <lineage>
        <taxon>Bacteria</taxon>
        <taxon>Pseudomonadati</taxon>
        <taxon>Pseudomonadota</taxon>
        <taxon>Alphaproteobacteria</taxon>
        <taxon>Acetobacterales</taxon>
        <taxon>Acetobacteraceae</taxon>
        <taxon>Rhodovastum</taxon>
    </lineage>
</organism>
<evidence type="ECO:0000313" key="10">
    <source>
        <dbReference type="Proteomes" id="UP000325255"/>
    </source>
</evidence>
<keyword evidence="3" id="KW-0813">Transport</keyword>
<dbReference type="OrthoDB" id="9796260at2"/>
<feature type="transmembrane region" description="Helical" evidence="8">
    <location>
        <begin position="43"/>
        <end position="63"/>
    </location>
</feature>
<dbReference type="AlphaFoldDB" id="A0A5M6IRN5"/>
<keyword evidence="6 8" id="KW-1133">Transmembrane helix</keyword>
<dbReference type="Pfam" id="PF01032">
    <property type="entry name" value="FecCD"/>
    <property type="match status" value="1"/>
</dbReference>
<feature type="transmembrane region" description="Helical" evidence="8">
    <location>
        <begin position="263"/>
        <end position="283"/>
    </location>
</feature>
<evidence type="ECO:0000256" key="7">
    <source>
        <dbReference type="ARBA" id="ARBA00023136"/>
    </source>
</evidence>
<evidence type="ECO:0000256" key="2">
    <source>
        <dbReference type="ARBA" id="ARBA00007935"/>
    </source>
</evidence>
<dbReference type="GO" id="GO:0033214">
    <property type="term" value="P:siderophore-iron import into cell"/>
    <property type="evidence" value="ECO:0007669"/>
    <property type="project" value="TreeGrafter"/>
</dbReference>
<dbReference type="RefSeq" id="WP_150042038.1">
    <property type="nucleotide sequence ID" value="NZ_OW485601.1"/>
</dbReference>
<evidence type="ECO:0000256" key="8">
    <source>
        <dbReference type="SAM" id="Phobius"/>
    </source>
</evidence>
<accession>A0A5M6IRN5</accession>
<dbReference type="SUPFAM" id="SSF81345">
    <property type="entry name" value="ABC transporter involved in vitamin B12 uptake, BtuC"/>
    <property type="match status" value="1"/>
</dbReference>
<comment type="similarity">
    <text evidence="2">Belongs to the binding-protein-dependent transport system permease family. FecCD subfamily.</text>
</comment>
<dbReference type="GO" id="GO:0022857">
    <property type="term" value="F:transmembrane transporter activity"/>
    <property type="evidence" value="ECO:0007669"/>
    <property type="project" value="InterPro"/>
</dbReference>
<evidence type="ECO:0000256" key="6">
    <source>
        <dbReference type="ARBA" id="ARBA00022989"/>
    </source>
</evidence>
<reference evidence="9 10" key="1">
    <citation type="submission" date="2019-09" db="EMBL/GenBank/DDBJ databases">
        <title>Genome sequence of Rhodovastum atsumiense, a diverse member of the Acetobacteraceae family of non-sulfur purple photosynthetic bacteria.</title>
        <authorList>
            <person name="Meyer T."/>
            <person name="Kyndt J."/>
        </authorList>
    </citation>
    <scope>NUCLEOTIDE SEQUENCE [LARGE SCALE GENOMIC DNA]</scope>
    <source>
        <strain evidence="9 10">DSM 21279</strain>
    </source>
</reference>
<keyword evidence="7 8" id="KW-0472">Membrane</keyword>
<dbReference type="EMBL" id="VWPK01000026">
    <property type="protein sequence ID" value="KAA5610942.1"/>
    <property type="molecule type" value="Genomic_DNA"/>
</dbReference>
<dbReference type="InterPro" id="IPR000522">
    <property type="entry name" value="ABC_transptr_permease_BtuC"/>
</dbReference>
<dbReference type="Gene3D" id="1.10.3470.10">
    <property type="entry name" value="ABC transporter involved in vitamin B12 uptake, BtuC"/>
    <property type="match status" value="1"/>
</dbReference>
<evidence type="ECO:0000256" key="4">
    <source>
        <dbReference type="ARBA" id="ARBA00022475"/>
    </source>
</evidence>
<feature type="transmembrane region" description="Helical" evidence="8">
    <location>
        <begin position="223"/>
        <end position="251"/>
    </location>
</feature>
<dbReference type="Proteomes" id="UP000325255">
    <property type="component" value="Unassembled WGS sequence"/>
</dbReference>
<dbReference type="InterPro" id="IPR037294">
    <property type="entry name" value="ABC_BtuC-like"/>
</dbReference>
<feature type="transmembrane region" description="Helical" evidence="8">
    <location>
        <begin position="75"/>
        <end position="95"/>
    </location>
</feature>
<evidence type="ECO:0000256" key="5">
    <source>
        <dbReference type="ARBA" id="ARBA00022692"/>
    </source>
</evidence>
<dbReference type="PANTHER" id="PTHR30472">
    <property type="entry name" value="FERRIC ENTEROBACTIN TRANSPORT SYSTEM PERMEASE PROTEIN"/>
    <property type="match status" value="1"/>
</dbReference>
<evidence type="ECO:0000256" key="1">
    <source>
        <dbReference type="ARBA" id="ARBA00004651"/>
    </source>
</evidence>